<gene>
    <name evidence="4" type="ORF">Q5722_13760</name>
</gene>
<evidence type="ECO:0000313" key="5">
    <source>
        <dbReference type="Proteomes" id="UP001233314"/>
    </source>
</evidence>
<dbReference type="InterPro" id="IPR041033">
    <property type="entry name" value="SpaA_PFL_dom_1"/>
</dbReference>
<evidence type="ECO:0000256" key="1">
    <source>
        <dbReference type="SAM" id="MobiDB-lite"/>
    </source>
</evidence>
<dbReference type="Gene3D" id="2.60.40.10">
    <property type="entry name" value="Immunoglobulins"/>
    <property type="match status" value="1"/>
</dbReference>
<reference evidence="4 5" key="1">
    <citation type="submission" date="2023-07" db="EMBL/GenBank/DDBJ databases">
        <title>Nocardioides sp. nov WY-20 isolated from soil.</title>
        <authorList>
            <person name="Liu B."/>
            <person name="Wan Y."/>
        </authorList>
    </citation>
    <scope>NUCLEOTIDE SEQUENCE [LARGE SCALE GENOMIC DNA]</scope>
    <source>
        <strain evidence="4 5">WY-20</strain>
    </source>
</reference>
<keyword evidence="2" id="KW-0732">Signal</keyword>
<comment type="caution">
    <text evidence="4">The sequence shown here is derived from an EMBL/GenBank/DDBJ whole genome shotgun (WGS) entry which is preliminary data.</text>
</comment>
<feature type="domain" description="SpaA-like prealbumin fold" evidence="3">
    <location>
        <begin position="301"/>
        <end position="361"/>
    </location>
</feature>
<dbReference type="Proteomes" id="UP001233314">
    <property type="component" value="Unassembled WGS sequence"/>
</dbReference>
<evidence type="ECO:0000313" key="4">
    <source>
        <dbReference type="EMBL" id="MDO7869433.1"/>
    </source>
</evidence>
<dbReference type="InterPro" id="IPR013783">
    <property type="entry name" value="Ig-like_fold"/>
</dbReference>
<feature type="chain" id="PRO_5046706036" evidence="2">
    <location>
        <begin position="36"/>
        <end position="439"/>
    </location>
</feature>
<dbReference type="RefSeq" id="WP_305028829.1">
    <property type="nucleotide sequence ID" value="NZ_JAUQTA010000002.1"/>
</dbReference>
<sequence length="439" mass="45007">MLHSSLRARIRTLRLVPAAFLIALAPALVPAGSQAVVDSTFNTQDGDLAVNPAPDWAGVSETRQPDQPTGASDDSFGNGTKEDTAVPAVIDGSIPNNKSDLKNFGVYFEDSAQGRFLHLFWHRVQEPSGTTNMDFEFNHSSTLSANGVTPVRTEGDLLIQYDLSQGGVNPVLSLSRWVTTGAASQCEASNKLPCWSAKQALAGDAVGSINTSAILAADSDGLGPVSARTFGEATIDFDALVPGAGCNAFAYAYLKSRSSDSFTAAVKDFIAPVNPGLNTCGALKIHKTRDHYAATTHPSPQAGVQFAVTRGGVAIAGSPFTTDANGDICISGLEQATYRVTETVPTGYTVSTANPQDVAVSGVGDCTSGAATANFHNVPKTDIAVSATSQVTGGTASTISCTNGGGSVTTPSGTASLSTLNLAPGTYVCTITVLAAPAP</sequence>
<keyword evidence="5" id="KW-1185">Reference proteome</keyword>
<accession>A0ABT9B8G3</accession>
<dbReference type="Pfam" id="PF17802">
    <property type="entry name" value="SpaA"/>
    <property type="match status" value="1"/>
</dbReference>
<feature type="signal peptide" evidence="2">
    <location>
        <begin position="1"/>
        <end position="35"/>
    </location>
</feature>
<feature type="region of interest" description="Disordered" evidence="1">
    <location>
        <begin position="47"/>
        <end position="83"/>
    </location>
</feature>
<evidence type="ECO:0000256" key="2">
    <source>
        <dbReference type="SAM" id="SignalP"/>
    </source>
</evidence>
<proteinExistence type="predicted"/>
<dbReference type="EMBL" id="JAUQTA010000002">
    <property type="protein sequence ID" value="MDO7869433.1"/>
    <property type="molecule type" value="Genomic_DNA"/>
</dbReference>
<feature type="compositionally biased region" description="Polar residues" evidence="1">
    <location>
        <begin position="61"/>
        <end position="78"/>
    </location>
</feature>
<name>A0ABT9B8G3_9ACTN</name>
<protein>
    <submittedName>
        <fullName evidence="4">Prealbumin-like fold domain-containing protein</fullName>
    </submittedName>
</protein>
<evidence type="ECO:0000259" key="3">
    <source>
        <dbReference type="Pfam" id="PF17802"/>
    </source>
</evidence>
<organism evidence="4 5">
    <name type="scientific">Nocardioides jiangxiensis</name>
    <dbReference type="NCBI Taxonomy" id="3064524"/>
    <lineage>
        <taxon>Bacteria</taxon>
        <taxon>Bacillati</taxon>
        <taxon>Actinomycetota</taxon>
        <taxon>Actinomycetes</taxon>
        <taxon>Propionibacteriales</taxon>
        <taxon>Nocardioidaceae</taxon>
        <taxon>Nocardioides</taxon>
    </lineage>
</organism>